<gene>
    <name evidence="2" type="ORF">EI538_23635</name>
</gene>
<protein>
    <submittedName>
        <fullName evidence="2">Uncharacterized protein</fullName>
    </submittedName>
</protein>
<evidence type="ECO:0000313" key="2">
    <source>
        <dbReference type="EMBL" id="RXQ24152.1"/>
    </source>
</evidence>
<keyword evidence="1" id="KW-0812">Transmembrane</keyword>
<dbReference type="Proteomes" id="UP000290660">
    <property type="component" value="Unassembled WGS sequence"/>
</dbReference>
<keyword evidence="1" id="KW-1133">Transmembrane helix</keyword>
<feature type="transmembrane region" description="Helical" evidence="1">
    <location>
        <begin position="65"/>
        <end position="84"/>
    </location>
</feature>
<name>A0A3V8I9T4_SALER</name>
<sequence length="126" mass="13882">METNTTIPVITIHNGESLNGAAGSTSTPSIKSGYIPTDGSHGKITEHIGTGEQAKDSFVWLTLKYCFCMAFVFSVCLMLVYFHFSFDNGEPEKIDIISDLKDVWSIFTPMVTLALGYAFGKREKES</sequence>
<reference evidence="2 3" key="1">
    <citation type="submission" date="2018-12" db="EMBL/GenBank/DDBJ databases">
        <title>Identification of serotype of rogose Salmonella by whole genome sequencing.</title>
        <authorList>
            <person name="Sacchi C.T."/>
            <person name="Goncalves C.R."/>
            <person name="Tiba-Casas M.R."/>
        </authorList>
    </citation>
    <scope>NUCLEOTIDE SEQUENCE [LARGE SCALE GENOMIC DNA]</scope>
    <source>
        <strain evidence="2 3">169_17</strain>
    </source>
</reference>
<evidence type="ECO:0000313" key="3">
    <source>
        <dbReference type="Proteomes" id="UP000290660"/>
    </source>
</evidence>
<dbReference type="RefSeq" id="WP_127174322.1">
    <property type="nucleotide sequence ID" value="NZ_JASMSH010000041.1"/>
</dbReference>
<evidence type="ECO:0000256" key="1">
    <source>
        <dbReference type="SAM" id="Phobius"/>
    </source>
</evidence>
<dbReference type="AlphaFoldDB" id="A0A3V8I9T4"/>
<organism evidence="2 3">
    <name type="scientific">Salmonella enterica</name>
    <name type="common">Salmonella choleraesuis</name>
    <dbReference type="NCBI Taxonomy" id="28901"/>
    <lineage>
        <taxon>Bacteria</taxon>
        <taxon>Pseudomonadati</taxon>
        <taxon>Pseudomonadota</taxon>
        <taxon>Gammaproteobacteria</taxon>
        <taxon>Enterobacterales</taxon>
        <taxon>Enterobacteriaceae</taxon>
        <taxon>Salmonella</taxon>
    </lineage>
</organism>
<feature type="transmembrane region" description="Helical" evidence="1">
    <location>
        <begin position="104"/>
        <end position="120"/>
    </location>
</feature>
<proteinExistence type="predicted"/>
<accession>A0A3V8I9T4</accession>
<keyword evidence="1" id="KW-0472">Membrane</keyword>
<dbReference type="EMBL" id="RSEO01000054">
    <property type="protein sequence ID" value="RXQ24152.1"/>
    <property type="molecule type" value="Genomic_DNA"/>
</dbReference>
<comment type="caution">
    <text evidence="2">The sequence shown here is derived from an EMBL/GenBank/DDBJ whole genome shotgun (WGS) entry which is preliminary data.</text>
</comment>